<keyword evidence="1" id="KW-0677">Repeat</keyword>
<evidence type="ECO:0000259" key="7">
    <source>
        <dbReference type="PROSITE" id="PS50901"/>
    </source>
</evidence>
<feature type="domain" description="FtsK" evidence="7">
    <location>
        <begin position="812"/>
        <end position="994"/>
    </location>
</feature>
<sequence>MNVLYQRSPRMTPVLKEEKLEILRPPAEPNKPTFSMISIIVPIMMTMVSIGFYVYINMSGKMGNPNYMMFQMMTVMMMLTSYTIPFFVYLSNKKSYRKKLEERTTMYRAQLEKHREELKEAQAEQVKSLYEIHGDPNVCLQLVKNRNSSLWERSPEDDDFLQVRIGTGEIPFRIKLQVPRVDGYEKDELIEAAHELAAEFETVPEASITLPLFQSKVMGLVGNREEVLASLRVIISQLTVRHSPDELKIAAFYEEKESKEWDWLRWLPHIWDEDQGQRYMADRHSGAHQLADSLFSVLNRRRNNKEDRYKKTVQTPCYVVVLSDTQLIEEEPLLPLLLESAQEIDVCTIILANRKESLPMHCQLIMEASKGKGLYIKKTEDADVIRQTYTPDMISRESAEALSRYMSPIRLKRSSASDIPQVLPLFDMLSTSRVEDLDVVTRWGQTRYPDTLPVPMGVRAGGKKIAINLHDKIERQGHGPHGLIAGTTGSGKSEVIQSIVASLAAEFHPHDLAFMLIDYKGGGMSNTFVGLPHVVGTITNLDGNLIERANISLRAELVRRQKILNDAGNLQHIDEYYKILRSRHEQPLPHLVIIIDEFAQLKRDQPEFMDELISIAAIGRTLGVHLILATQKPAGVVDDKIWSNSRFRICLRVQSEGDSRDMIKIPNAAWITKPGRGYFQVGSDEVFEEMQFAWSGAPYNQQEDTTTVLPVMEVRLNGKREPLLTGERRAVLKGEDVPKQLQVFIDYVAEAAAEAGITRLPGPWLPPLPETLEWESLNDWQEKENREALLDGGASGLKPVVGLLDDLPNQRQQPLALPVDQGHLVVYGMPGLGKTTFVQTLLMSLARSHRTEPWHGYIIDMGRMMKDFASLPQIGAVMMSEEEDRIKRLFRYILKLSAQRKDMISEAGVKTISAYRRTAHAAVPQIVVVIDGYLSFRNAYPEENELLETILREGGSLGITFILTANRVTDVFEKFRSNIPNAVSFELSDPSDYYYAVGRPSKAPSQLPPGRGLVKGQVPPLMFQAALPSSGADEGKRSSALRRTIAEIRESWNGEEAPQIAPLPEEVKLKDVLLRTGTFGQVGDVSTLTVPVGLLTDDLEPFQLNLREGPHFMVTSPMEGGKTTFLLTWMLSLAYHASPEDVQIYTVDMRYGSGGLGEISSLPHVRGHVSREEQLAPVIQQLYDEVLKRGELTGGPEIVLVIDDADTLSKQLNDFNVKDQLGAIVRQGRDRGIHVILSGVPADFPTFGSDWVNDVKASQSGLLFGTLDPNDLSFFRIPYSESGGSSTGLKVLPPGQGYYVKRKYSRVKGAIPCDGTWKMTDWISEIRDRWHVVV</sequence>
<evidence type="ECO:0000256" key="6">
    <source>
        <dbReference type="SAM" id="Phobius"/>
    </source>
</evidence>
<dbReference type="RefSeq" id="WP_053783885.1">
    <property type="nucleotide sequence ID" value="NZ_LITU01000081.1"/>
</dbReference>
<evidence type="ECO:0000256" key="1">
    <source>
        <dbReference type="ARBA" id="ARBA00022737"/>
    </source>
</evidence>
<dbReference type="Pfam" id="PF01580">
    <property type="entry name" value="FtsK_SpoIIIE"/>
    <property type="match status" value="3"/>
</dbReference>
<feature type="transmembrane region" description="Helical" evidence="6">
    <location>
        <begin position="34"/>
        <end position="56"/>
    </location>
</feature>
<dbReference type="InterPro" id="IPR003593">
    <property type="entry name" value="AAA+_ATPase"/>
</dbReference>
<dbReference type="PROSITE" id="PS50901">
    <property type="entry name" value="FTSK"/>
    <property type="match status" value="3"/>
</dbReference>
<evidence type="ECO:0000313" key="8">
    <source>
        <dbReference type="EMBL" id="KOY13563.1"/>
    </source>
</evidence>
<keyword evidence="6" id="KW-0812">Transmembrane</keyword>
<dbReference type="InterPro" id="IPR050206">
    <property type="entry name" value="FtsK/SpoIIIE/SftA"/>
</dbReference>
<keyword evidence="6" id="KW-0472">Membrane</keyword>
<dbReference type="EMBL" id="LITU01000081">
    <property type="protein sequence ID" value="KOY13563.1"/>
    <property type="molecule type" value="Genomic_DNA"/>
</dbReference>
<evidence type="ECO:0000313" key="9">
    <source>
        <dbReference type="Proteomes" id="UP000037688"/>
    </source>
</evidence>
<dbReference type="SMART" id="SM00382">
    <property type="entry name" value="AAA"/>
    <property type="match status" value="3"/>
</dbReference>
<feature type="coiled-coil region" evidence="5">
    <location>
        <begin position="97"/>
        <end position="131"/>
    </location>
</feature>
<proteinExistence type="predicted"/>
<organism evidence="8 9">
    <name type="scientific">Paenibacillus xylanivorans</name>
    <dbReference type="NCBI Taxonomy" id="1705561"/>
    <lineage>
        <taxon>Bacteria</taxon>
        <taxon>Bacillati</taxon>
        <taxon>Bacillota</taxon>
        <taxon>Bacilli</taxon>
        <taxon>Bacillales</taxon>
        <taxon>Paenibacillaceae</taxon>
        <taxon>Paenibacillus</taxon>
    </lineage>
</organism>
<feature type="binding site" evidence="4">
    <location>
        <begin position="486"/>
        <end position="493"/>
    </location>
    <ligand>
        <name>ATP</name>
        <dbReference type="ChEBI" id="CHEBI:30616"/>
    </ligand>
</feature>
<feature type="binding site" evidence="4">
    <location>
        <begin position="828"/>
        <end position="835"/>
    </location>
    <ligand>
        <name>ATP</name>
        <dbReference type="ChEBI" id="CHEBI:30616"/>
    </ligand>
</feature>
<evidence type="ECO:0000256" key="5">
    <source>
        <dbReference type="SAM" id="Coils"/>
    </source>
</evidence>
<evidence type="ECO:0000256" key="4">
    <source>
        <dbReference type="PROSITE-ProRule" id="PRU00289"/>
    </source>
</evidence>
<gene>
    <name evidence="8" type="ORF">AMS66_28085</name>
</gene>
<feature type="domain" description="FtsK" evidence="7">
    <location>
        <begin position="1099"/>
        <end position="1271"/>
    </location>
</feature>
<dbReference type="PATRIC" id="fig|1705561.3.peg.5918"/>
<reference evidence="8 9" key="1">
    <citation type="submission" date="2015-08" db="EMBL/GenBank/DDBJ databases">
        <title>Draft genome sequence of cellulolytic and xylanolytic Paenibacillus sp. A59, isolated from a decaying forest soil from Patagonia, Argentina.</title>
        <authorList>
            <person name="Ghio S."/>
            <person name="Caceres A.M."/>
            <person name="Talia P."/>
            <person name="Grasso D."/>
            <person name="Campos E."/>
        </authorList>
    </citation>
    <scope>NUCLEOTIDE SEQUENCE [LARGE SCALE GENOMIC DNA]</scope>
    <source>
        <strain evidence="8 9">A59</strain>
    </source>
</reference>
<accession>A0A0M9BJN7</accession>
<dbReference type="InterPro" id="IPR027417">
    <property type="entry name" value="P-loop_NTPase"/>
</dbReference>
<dbReference type="GO" id="GO:0016020">
    <property type="term" value="C:membrane"/>
    <property type="evidence" value="ECO:0007669"/>
    <property type="project" value="UniProtKB-SubCell"/>
</dbReference>
<dbReference type="PANTHER" id="PTHR22683">
    <property type="entry name" value="SPORULATION PROTEIN RELATED"/>
    <property type="match status" value="1"/>
</dbReference>
<name>A0A0M9BJN7_9BACL</name>
<evidence type="ECO:0000256" key="2">
    <source>
        <dbReference type="ARBA" id="ARBA00022741"/>
    </source>
</evidence>
<dbReference type="NCBIfam" id="TIGR03928">
    <property type="entry name" value="T7_EssCb_Firm"/>
    <property type="match status" value="1"/>
</dbReference>
<evidence type="ECO:0000256" key="3">
    <source>
        <dbReference type="ARBA" id="ARBA00022840"/>
    </source>
</evidence>
<keyword evidence="8" id="KW-0132">Cell division</keyword>
<dbReference type="GO" id="GO:0005524">
    <property type="term" value="F:ATP binding"/>
    <property type="evidence" value="ECO:0007669"/>
    <property type="project" value="UniProtKB-UniRule"/>
</dbReference>
<feature type="domain" description="FtsK" evidence="7">
    <location>
        <begin position="462"/>
        <end position="660"/>
    </location>
</feature>
<dbReference type="SUPFAM" id="SSF52540">
    <property type="entry name" value="P-loop containing nucleoside triphosphate hydrolases"/>
    <property type="match status" value="3"/>
</dbReference>
<feature type="transmembrane region" description="Helical" evidence="6">
    <location>
        <begin position="68"/>
        <end position="90"/>
    </location>
</feature>
<dbReference type="Gene3D" id="3.40.50.300">
    <property type="entry name" value="P-loop containing nucleotide triphosphate hydrolases"/>
    <property type="match status" value="3"/>
</dbReference>
<dbReference type="CDD" id="cd01127">
    <property type="entry name" value="TrwB_TraG_TraD_VirD4"/>
    <property type="match status" value="1"/>
</dbReference>
<feature type="binding site" evidence="4">
    <location>
        <begin position="1116"/>
        <end position="1123"/>
    </location>
    <ligand>
        <name>ATP</name>
        <dbReference type="ChEBI" id="CHEBI:30616"/>
    </ligand>
</feature>
<keyword evidence="6" id="KW-1133">Transmembrane helix</keyword>
<protein>
    <submittedName>
        <fullName evidence="8">Cell division protein FtsK</fullName>
    </submittedName>
</protein>
<keyword evidence="9" id="KW-1185">Reference proteome</keyword>
<keyword evidence="5" id="KW-0175">Coiled coil</keyword>
<dbReference type="PANTHER" id="PTHR22683:SF1">
    <property type="entry name" value="TYPE VII SECRETION SYSTEM PROTEIN ESSC"/>
    <property type="match status" value="1"/>
</dbReference>
<keyword evidence="2 4" id="KW-0547">Nucleotide-binding</keyword>
<keyword evidence="3 4" id="KW-0067">ATP-binding</keyword>
<dbReference type="OrthoDB" id="9807790at2"/>
<dbReference type="GO" id="GO:0051301">
    <property type="term" value="P:cell division"/>
    <property type="evidence" value="ECO:0007669"/>
    <property type="project" value="UniProtKB-KW"/>
</dbReference>
<keyword evidence="8" id="KW-0131">Cell cycle</keyword>
<dbReference type="GO" id="GO:0003677">
    <property type="term" value="F:DNA binding"/>
    <property type="evidence" value="ECO:0007669"/>
    <property type="project" value="InterPro"/>
</dbReference>
<dbReference type="Proteomes" id="UP000037688">
    <property type="component" value="Unassembled WGS sequence"/>
</dbReference>
<dbReference type="InterPro" id="IPR023839">
    <property type="entry name" value="Firmicutes_EssC_C"/>
</dbReference>
<comment type="caution">
    <text evidence="8">The sequence shown here is derived from an EMBL/GenBank/DDBJ whole genome shotgun (WGS) entry which is preliminary data.</text>
</comment>
<dbReference type="InterPro" id="IPR002543">
    <property type="entry name" value="FtsK_dom"/>
</dbReference>